<feature type="chain" id="PRO_5003604005" description="Putative auto-transporter adhesin head GIN domain-containing protein" evidence="1">
    <location>
        <begin position="22"/>
        <end position="276"/>
    </location>
</feature>
<dbReference type="eggNOG" id="COG3595">
    <property type="taxonomic scope" value="Bacteria"/>
</dbReference>
<dbReference type="Proteomes" id="UP000007519">
    <property type="component" value="Chromosome"/>
</dbReference>
<reference evidence="3 4" key="1">
    <citation type="journal article" date="2012" name="Stand. Genomic Sci.">
        <title>Complete genome sequencing and analysis of Saprospira grandis str. Lewin, a predatory marine bacterium.</title>
        <authorList>
            <person name="Saw J.H."/>
            <person name="Yuryev A."/>
            <person name="Kanbe M."/>
            <person name="Hou S."/>
            <person name="Young A.G."/>
            <person name="Aizawa S."/>
            <person name="Alam M."/>
        </authorList>
    </citation>
    <scope>NUCLEOTIDE SEQUENCE [LARGE SCALE GENOMIC DNA]</scope>
    <source>
        <strain evidence="3 4">Lewin</strain>
    </source>
</reference>
<gene>
    <name evidence="3" type="ordered locus">SGRA_3719</name>
</gene>
<dbReference type="PANTHER" id="PTHR39200:SF1">
    <property type="entry name" value="AUTO-TRANSPORTER ADHESIN HEAD GIN DOMAIN-CONTAINING PROTEIN-RELATED"/>
    <property type="match status" value="1"/>
</dbReference>
<proteinExistence type="predicted"/>
<dbReference type="Gene3D" id="2.160.20.120">
    <property type="match status" value="1"/>
</dbReference>
<organism evidence="3 4">
    <name type="scientific">Saprospira grandis (strain Lewin)</name>
    <dbReference type="NCBI Taxonomy" id="984262"/>
    <lineage>
        <taxon>Bacteria</taxon>
        <taxon>Pseudomonadati</taxon>
        <taxon>Bacteroidota</taxon>
        <taxon>Saprospiria</taxon>
        <taxon>Saprospirales</taxon>
        <taxon>Saprospiraceae</taxon>
        <taxon>Saprospira</taxon>
    </lineage>
</organism>
<dbReference type="PANTHER" id="PTHR39200">
    <property type="entry name" value="HYPOTHETICAL EXPORTED PROTEIN"/>
    <property type="match status" value="1"/>
</dbReference>
<protein>
    <recommendedName>
        <fullName evidence="2">Putative auto-transporter adhesin head GIN domain-containing protein</fullName>
    </recommendedName>
</protein>
<dbReference type="KEGG" id="sgn:SGRA_3719"/>
<feature type="signal peptide" evidence="1">
    <location>
        <begin position="1"/>
        <end position="21"/>
    </location>
</feature>
<dbReference type="AlphaFoldDB" id="H6L705"/>
<sequence>MKYSFLFLALLLSLMSCTIEGEGDIVDSQLPVEGPLAGVDLQADYDVDIQYGPQLEVIAEGHANFIERIFWTVNSEGILELDLDQGNYGAYELKVTVYTPQGFYFENSGSGNMQLFTDGTANFDSLLLKTSGSGDINCQNEITVQDALFLEITGSGNISFEGSASRAVGQIEGSGNILIPDLQTNQWEAFLTGSGSCNISGYSPSESVNISGSGSYAGFNFLSQNGSYQHAGSGQIECQVSSLLDANLSSSGNLYYKGNPAKTVTATGSGQVIDAN</sequence>
<dbReference type="PROSITE" id="PS51257">
    <property type="entry name" value="PROKAR_LIPOPROTEIN"/>
    <property type="match status" value="1"/>
</dbReference>
<dbReference type="RefSeq" id="WP_015694024.1">
    <property type="nucleotide sequence ID" value="NC_016940.1"/>
</dbReference>
<evidence type="ECO:0000256" key="1">
    <source>
        <dbReference type="SAM" id="SignalP"/>
    </source>
</evidence>
<feature type="domain" description="Putative auto-transporter adhesin head GIN" evidence="2">
    <location>
        <begin position="38"/>
        <end position="199"/>
    </location>
</feature>
<dbReference type="OrthoDB" id="1442792at2"/>
<evidence type="ECO:0000259" key="2">
    <source>
        <dbReference type="Pfam" id="PF10988"/>
    </source>
</evidence>
<evidence type="ECO:0000313" key="3">
    <source>
        <dbReference type="EMBL" id="AFC26435.1"/>
    </source>
</evidence>
<evidence type="ECO:0000313" key="4">
    <source>
        <dbReference type="Proteomes" id="UP000007519"/>
    </source>
</evidence>
<keyword evidence="4" id="KW-1185">Reference proteome</keyword>
<accession>H6L705</accession>
<dbReference type="EMBL" id="CP002831">
    <property type="protein sequence ID" value="AFC26435.1"/>
    <property type="molecule type" value="Genomic_DNA"/>
</dbReference>
<dbReference type="STRING" id="984262.SGRA_3719"/>
<dbReference type="InterPro" id="IPR021255">
    <property type="entry name" value="DUF2807"/>
</dbReference>
<dbReference type="HOGENOM" id="CLU_1007924_0_0_10"/>
<dbReference type="Pfam" id="PF10988">
    <property type="entry name" value="DUF2807"/>
    <property type="match status" value="1"/>
</dbReference>
<name>H6L705_SAPGL</name>
<keyword evidence="1" id="KW-0732">Signal</keyword>